<proteinExistence type="predicted"/>
<feature type="transmembrane region" description="Helical" evidence="5">
    <location>
        <begin position="160"/>
        <end position="176"/>
    </location>
</feature>
<organism evidence="7 8">
    <name type="scientific">Candidatus Daviesbacteria bacterium RIFCSPLOWO2_02_FULL_36_7</name>
    <dbReference type="NCBI Taxonomy" id="1797792"/>
    <lineage>
        <taxon>Bacteria</taxon>
        <taxon>Candidatus Daviesiibacteriota</taxon>
    </lineage>
</organism>
<accession>A0A1F5MHH8</accession>
<comment type="caution">
    <text evidence="7">The sequence shown here is derived from an EMBL/GenBank/DDBJ whole genome shotgun (WGS) entry which is preliminary data.</text>
</comment>
<feature type="transmembrane region" description="Helical" evidence="5">
    <location>
        <begin position="31"/>
        <end position="49"/>
    </location>
</feature>
<dbReference type="EMBL" id="MFDT01000031">
    <property type="protein sequence ID" value="OGE64841.1"/>
    <property type="molecule type" value="Genomic_DNA"/>
</dbReference>
<dbReference type="PANTHER" id="PTHR37422:SF23">
    <property type="entry name" value="TEICHURONIC ACID BIOSYNTHESIS PROTEIN TUAE"/>
    <property type="match status" value="1"/>
</dbReference>
<sequence length="402" mass="45858">MKIKVIKAFLLGTLFFLPLIGAMGNFGYEQIKVLFFIVSITLIGFWWMGKDFKWTLISITAFLFISILLITSSNGLDFKNSLLGKEPYYQGWILYVYLFLFYLMIKTFKIDLKKYALVLSISALLVSILAIYDWILLNIYSQTVPTYASRVVSTFGQPNFYAGFLLLTLPFSYYLFRVNYLGLISGLISVVGIFVSYSRSTILMALVLMILGLLNQLKIKFKIGLVVLMIVSVGIVIALKLSSGIVGSEITQPSLTKNPDLTRESVEKRVYIWPQALKIALQRPLTGYGLENINQAFSQFFEINRHLLFEENLNISPVLISLKELNIDRSHSYILDLLLFSGIFGLISWLLLVILMLKKAINSKILLVSFLTYFVWSQIQNQGVVHLVYFWLLVGLIDQDRS</sequence>
<feature type="transmembrane region" description="Helical" evidence="5">
    <location>
        <begin position="333"/>
        <end position="357"/>
    </location>
</feature>
<dbReference type="Pfam" id="PF04932">
    <property type="entry name" value="Wzy_C"/>
    <property type="match status" value="1"/>
</dbReference>
<dbReference type="InterPro" id="IPR007016">
    <property type="entry name" value="O-antigen_ligase-rel_domated"/>
</dbReference>
<evidence type="ECO:0000259" key="6">
    <source>
        <dbReference type="Pfam" id="PF04932"/>
    </source>
</evidence>
<gene>
    <name evidence="7" type="ORF">A3I48_04370</name>
</gene>
<keyword evidence="4 5" id="KW-0472">Membrane</keyword>
<dbReference type="AlphaFoldDB" id="A0A1F5MHH8"/>
<evidence type="ECO:0000256" key="1">
    <source>
        <dbReference type="ARBA" id="ARBA00004141"/>
    </source>
</evidence>
<feature type="domain" description="O-antigen ligase-related" evidence="6">
    <location>
        <begin position="187"/>
        <end position="350"/>
    </location>
</feature>
<evidence type="ECO:0000313" key="8">
    <source>
        <dbReference type="Proteomes" id="UP000178859"/>
    </source>
</evidence>
<protein>
    <recommendedName>
        <fullName evidence="6">O-antigen ligase-related domain-containing protein</fullName>
    </recommendedName>
</protein>
<feature type="transmembrane region" description="Helical" evidence="5">
    <location>
        <begin position="183"/>
        <end position="213"/>
    </location>
</feature>
<evidence type="ECO:0000313" key="7">
    <source>
        <dbReference type="EMBL" id="OGE64841.1"/>
    </source>
</evidence>
<evidence type="ECO:0000256" key="4">
    <source>
        <dbReference type="ARBA" id="ARBA00023136"/>
    </source>
</evidence>
<evidence type="ECO:0000256" key="2">
    <source>
        <dbReference type="ARBA" id="ARBA00022692"/>
    </source>
</evidence>
<name>A0A1F5MHH8_9BACT</name>
<feature type="transmembrane region" description="Helical" evidence="5">
    <location>
        <begin position="117"/>
        <end position="140"/>
    </location>
</feature>
<reference evidence="7 8" key="1">
    <citation type="journal article" date="2016" name="Nat. Commun.">
        <title>Thousands of microbial genomes shed light on interconnected biogeochemical processes in an aquifer system.</title>
        <authorList>
            <person name="Anantharaman K."/>
            <person name="Brown C.T."/>
            <person name="Hug L.A."/>
            <person name="Sharon I."/>
            <person name="Castelle C.J."/>
            <person name="Probst A.J."/>
            <person name="Thomas B.C."/>
            <person name="Singh A."/>
            <person name="Wilkins M.J."/>
            <person name="Karaoz U."/>
            <person name="Brodie E.L."/>
            <person name="Williams K.H."/>
            <person name="Hubbard S.S."/>
            <person name="Banfield J.F."/>
        </authorList>
    </citation>
    <scope>NUCLEOTIDE SEQUENCE [LARGE SCALE GENOMIC DNA]</scope>
</reference>
<evidence type="ECO:0000256" key="5">
    <source>
        <dbReference type="SAM" id="Phobius"/>
    </source>
</evidence>
<feature type="transmembrane region" description="Helical" evidence="5">
    <location>
        <begin position="56"/>
        <end position="76"/>
    </location>
</feature>
<keyword evidence="2 5" id="KW-0812">Transmembrane</keyword>
<dbReference type="GO" id="GO:0016020">
    <property type="term" value="C:membrane"/>
    <property type="evidence" value="ECO:0007669"/>
    <property type="project" value="UniProtKB-SubCell"/>
</dbReference>
<dbReference type="InterPro" id="IPR051533">
    <property type="entry name" value="WaaL-like"/>
</dbReference>
<keyword evidence="3 5" id="KW-1133">Transmembrane helix</keyword>
<comment type="subcellular location">
    <subcellularLocation>
        <location evidence="1">Membrane</location>
        <topology evidence="1">Multi-pass membrane protein</topology>
    </subcellularLocation>
</comment>
<dbReference type="PANTHER" id="PTHR37422">
    <property type="entry name" value="TEICHURONIC ACID BIOSYNTHESIS PROTEIN TUAE"/>
    <property type="match status" value="1"/>
</dbReference>
<dbReference type="Proteomes" id="UP000178859">
    <property type="component" value="Unassembled WGS sequence"/>
</dbReference>
<feature type="transmembrane region" description="Helical" evidence="5">
    <location>
        <begin position="219"/>
        <end position="239"/>
    </location>
</feature>
<evidence type="ECO:0000256" key="3">
    <source>
        <dbReference type="ARBA" id="ARBA00022989"/>
    </source>
</evidence>
<feature type="transmembrane region" description="Helical" evidence="5">
    <location>
        <begin position="88"/>
        <end position="105"/>
    </location>
</feature>